<sequence length="107" mass="12503">MDVESEHHAKDVKVRDCDKPFTQVKSHNPISQSNSCVRYHFARKFAPRFNKKRNRKREDLNLMYHKHHVGVHSTLIEIDGVGVSLVYLRITNIFLVFVMKSCSSFVC</sequence>
<proteinExistence type="predicted"/>
<reference evidence="1" key="2">
    <citation type="submission" date="2014-07" db="EMBL/GenBank/DDBJ databases">
        <authorList>
            <person name="Hull J."/>
        </authorList>
    </citation>
    <scope>NUCLEOTIDE SEQUENCE</scope>
</reference>
<dbReference type="EMBL" id="GBHO01004748">
    <property type="protein sequence ID" value="JAG38856.1"/>
    <property type="molecule type" value="Transcribed_RNA"/>
</dbReference>
<evidence type="ECO:0000313" key="1">
    <source>
        <dbReference type="EMBL" id="JAG38856.1"/>
    </source>
</evidence>
<gene>
    <name evidence="1" type="primary">dync1li1</name>
    <name evidence="1" type="ORF">CM83_29982</name>
</gene>
<protein>
    <submittedName>
        <fullName evidence="1">Cytoplasmic dynein 1 light intermediate chain 1</fullName>
    </submittedName>
</protein>
<dbReference type="AlphaFoldDB" id="A0A0A9Z4Q2"/>
<reference evidence="1" key="1">
    <citation type="journal article" date="2014" name="PLoS ONE">
        <title>Transcriptome-Based Identification of ABC Transporters in the Western Tarnished Plant Bug Lygus hesperus.</title>
        <authorList>
            <person name="Hull J.J."/>
            <person name="Chaney K."/>
            <person name="Geib S.M."/>
            <person name="Fabrick J.A."/>
            <person name="Brent C.S."/>
            <person name="Walsh D."/>
            <person name="Lavine L.C."/>
        </authorList>
    </citation>
    <scope>NUCLEOTIDE SEQUENCE</scope>
</reference>
<accession>A0A0A9Z4Q2</accession>
<name>A0A0A9Z4Q2_LYGHE</name>
<organism evidence="1">
    <name type="scientific">Lygus hesperus</name>
    <name type="common">Western plant bug</name>
    <dbReference type="NCBI Taxonomy" id="30085"/>
    <lineage>
        <taxon>Eukaryota</taxon>
        <taxon>Metazoa</taxon>
        <taxon>Ecdysozoa</taxon>
        <taxon>Arthropoda</taxon>
        <taxon>Hexapoda</taxon>
        <taxon>Insecta</taxon>
        <taxon>Pterygota</taxon>
        <taxon>Neoptera</taxon>
        <taxon>Paraneoptera</taxon>
        <taxon>Hemiptera</taxon>
        <taxon>Heteroptera</taxon>
        <taxon>Panheteroptera</taxon>
        <taxon>Cimicomorpha</taxon>
        <taxon>Miridae</taxon>
        <taxon>Mirini</taxon>
        <taxon>Lygus</taxon>
    </lineage>
</organism>